<reference evidence="1" key="1">
    <citation type="submission" date="2022-09" db="EMBL/GenBank/DDBJ databases">
        <title>Aureispira anguillicida sp. nov., isolated from Leptocephalus of Japanese eel Anguilla japonica.</title>
        <authorList>
            <person name="Yuasa K."/>
            <person name="Mekata T."/>
            <person name="Ikunari K."/>
        </authorList>
    </citation>
    <scope>NUCLEOTIDE SEQUENCE</scope>
    <source>
        <strain evidence="1">EL160426</strain>
        <plasmid evidence="1">pAUEb</plasmid>
    </source>
</reference>
<dbReference type="Proteomes" id="UP001060919">
    <property type="component" value="Plasmid pAUEb"/>
</dbReference>
<keyword evidence="2" id="KW-1185">Reference proteome</keyword>
<name>A0A915YM05_9BACT</name>
<keyword evidence="1" id="KW-0614">Plasmid</keyword>
<accession>A0A915YM05</accession>
<organism evidence="1 2">
    <name type="scientific">Aureispira anguillae</name>
    <dbReference type="NCBI Taxonomy" id="2864201"/>
    <lineage>
        <taxon>Bacteria</taxon>
        <taxon>Pseudomonadati</taxon>
        <taxon>Bacteroidota</taxon>
        <taxon>Saprospiria</taxon>
        <taxon>Saprospirales</taxon>
        <taxon>Saprospiraceae</taxon>
        <taxon>Aureispira</taxon>
    </lineage>
</organism>
<proteinExistence type="predicted"/>
<dbReference type="EMBL" id="AP026869">
    <property type="protein sequence ID" value="BDS15695.1"/>
    <property type="molecule type" value="Genomic_DNA"/>
</dbReference>
<protein>
    <submittedName>
        <fullName evidence="1">Uncharacterized protein</fullName>
    </submittedName>
</protein>
<dbReference type="KEGG" id="aup:AsAng_0064790"/>
<gene>
    <name evidence="1" type="ORF">AsAng_0064790</name>
</gene>
<evidence type="ECO:0000313" key="1">
    <source>
        <dbReference type="EMBL" id="BDS15695.1"/>
    </source>
</evidence>
<geneLocation type="plasmid" evidence="1 2">
    <name>pAUEb</name>
</geneLocation>
<dbReference type="AlphaFoldDB" id="A0A915YM05"/>
<evidence type="ECO:0000313" key="2">
    <source>
        <dbReference type="Proteomes" id="UP001060919"/>
    </source>
</evidence>
<sequence length="117" mass="13696">MIFHLFPDCYTRLWVKYAIIKASEIVKGKRYNKVTSDSVTEEKVTLGFKIDQGNGKKLQFDLSGISESKLDELIPFYLEITKDKTQLELSNLIAKYDEKNLQWIHIDVLKEIKKKLK</sequence>
<dbReference type="RefSeq" id="WP_264793679.1">
    <property type="nucleotide sequence ID" value="NZ_AP026869.1"/>
</dbReference>